<proteinExistence type="inferred from homology"/>
<comment type="similarity">
    <text evidence="1 2">Belongs to the LOG family.</text>
</comment>
<comment type="catalytic activity">
    <reaction evidence="2">
        <text>N(6)-(dimethylallyl)adenosine 5'-phosphate + H2O = N(6)-dimethylallyladenine + D-ribose 5-phosphate</text>
        <dbReference type="Rhea" id="RHEA:48560"/>
        <dbReference type="ChEBI" id="CHEBI:15377"/>
        <dbReference type="ChEBI" id="CHEBI:17660"/>
        <dbReference type="ChEBI" id="CHEBI:57526"/>
        <dbReference type="ChEBI" id="CHEBI:78346"/>
        <dbReference type="EC" id="3.2.2.n1"/>
    </reaction>
</comment>
<evidence type="ECO:0000256" key="1">
    <source>
        <dbReference type="ARBA" id="ARBA00006763"/>
    </source>
</evidence>
<dbReference type="InterPro" id="IPR005269">
    <property type="entry name" value="LOG"/>
</dbReference>
<comment type="caution">
    <text evidence="3">The sequence shown here is derived from an EMBL/GenBank/DDBJ whole genome shotgun (WGS) entry which is preliminary data.</text>
</comment>
<dbReference type="InterPro" id="IPR031100">
    <property type="entry name" value="LOG_fam"/>
</dbReference>
<dbReference type="Gene3D" id="3.40.50.450">
    <property type="match status" value="1"/>
</dbReference>
<keyword evidence="2" id="KW-0203">Cytokinin biosynthesis</keyword>
<dbReference type="EC" id="3.2.2.n1" evidence="2"/>
<dbReference type="NCBIfam" id="TIGR00730">
    <property type="entry name" value="Rossman fold protein, TIGR00730 family"/>
    <property type="match status" value="1"/>
</dbReference>
<dbReference type="Pfam" id="PF03641">
    <property type="entry name" value="Lysine_decarbox"/>
    <property type="match status" value="1"/>
</dbReference>
<reference evidence="3 4" key="1">
    <citation type="submission" date="2019-10" db="EMBL/GenBank/DDBJ databases">
        <title>Corynebacterium sp novel species isolated from the respiratory tract of Marmot.</title>
        <authorList>
            <person name="Zhang G."/>
        </authorList>
    </citation>
    <scope>NUCLEOTIDE SEQUENCE [LARGE SCALE GENOMIC DNA]</scope>
    <source>
        <strain evidence="3 4">336</strain>
    </source>
</reference>
<protein>
    <recommendedName>
        <fullName evidence="2">Cytokinin riboside 5'-monophosphate phosphoribohydrolase</fullName>
        <ecNumber evidence="2">3.2.2.n1</ecNumber>
    </recommendedName>
</protein>
<dbReference type="PANTHER" id="PTHR31223">
    <property type="entry name" value="LOG FAMILY PROTEIN YJL055W"/>
    <property type="match status" value="1"/>
</dbReference>
<dbReference type="RefSeq" id="WP_151843612.1">
    <property type="nucleotide sequence ID" value="NZ_WBZJ01000001.1"/>
</dbReference>
<dbReference type="SUPFAM" id="SSF102405">
    <property type="entry name" value="MCP/YpsA-like"/>
    <property type="match status" value="1"/>
</dbReference>
<dbReference type="EMBL" id="WBZJ01000001">
    <property type="protein sequence ID" value="KAB3522694.1"/>
    <property type="molecule type" value="Genomic_DNA"/>
</dbReference>
<keyword evidence="2" id="KW-0378">Hydrolase</keyword>
<evidence type="ECO:0000313" key="4">
    <source>
        <dbReference type="Proteomes" id="UP000436181"/>
    </source>
</evidence>
<sequence>MNITVYCGAALGTNPIYKEAAIQVGTWIADHGHTLVFGGGNTGLMGTVADAALAGGAEVIGIIPEFLTAREPAHSGVTELITVDDMSTRKLMLFERGDAFLALPGGPGTLEEITDVISWARIGQNDKPCVLFNVNDYYAHLQAQFDHMVEEGFLSRIDRESILFSDDLEQVTRFIDPSA</sequence>
<dbReference type="Proteomes" id="UP000436181">
    <property type="component" value="Unassembled WGS sequence"/>
</dbReference>
<evidence type="ECO:0000313" key="3">
    <source>
        <dbReference type="EMBL" id="KAB3522694.1"/>
    </source>
</evidence>
<accession>A0ABQ6VE77</accession>
<name>A0ABQ6VE77_9CORY</name>
<evidence type="ECO:0000256" key="2">
    <source>
        <dbReference type="RuleBase" id="RU363015"/>
    </source>
</evidence>
<dbReference type="PANTHER" id="PTHR31223:SF70">
    <property type="entry name" value="LOG FAMILY PROTEIN YJL055W"/>
    <property type="match status" value="1"/>
</dbReference>
<comment type="catalytic activity">
    <reaction evidence="2">
        <text>9-ribosyl-trans-zeatin 5'-phosphate + H2O = trans-zeatin + D-ribose 5-phosphate</text>
        <dbReference type="Rhea" id="RHEA:48564"/>
        <dbReference type="ChEBI" id="CHEBI:15377"/>
        <dbReference type="ChEBI" id="CHEBI:16522"/>
        <dbReference type="ChEBI" id="CHEBI:78346"/>
        <dbReference type="ChEBI" id="CHEBI:87947"/>
        <dbReference type="EC" id="3.2.2.n1"/>
    </reaction>
</comment>
<organism evidence="3 4">
    <name type="scientific">Corynebacterium zhongnanshanii</name>
    <dbReference type="NCBI Taxonomy" id="2768834"/>
    <lineage>
        <taxon>Bacteria</taxon>
        <taxon>Bacillati</taxon>
        <taxon>Actinomycetota</taxon>
        <taxon>Actinomycetes</taxon>
        <taxon>Mycobacteriales</taxon>
        <taxon>Corynebacteriaceae</taxon>
        <taxon>Corynebacterium</taxon>
    </lineage>
</organism>
<keyword evidence="4" id="KW-1185">Reference proteome</keyword>
<gene>
    <name evidence="3" type="ORF">F8377_00465</name>
</gene>